<keyword evidence="2" id="KW-1185">Reference proteome</keyword>
<gene>
    <name evidence="1" type="ORF">ZIOFF_017927</name>
</gene>
<evidence type="ECO:0000313" key="2">
    <source>
        <dbReference type="Proteomes" id="UP000734854"/>
    </source>
</evidence>
<accession>A0A8J5H5E0</accession>
<dbReference type="Proteomes" id="UP000734854">
    <property type="component" value="Unassembled WGS sequence"/>
</dbReference>
<organism evidence="1 2">
    <name type="scientific">Zingiber officinale</name>
    <name type="common">Ginger</name>
    <name type="synonym">Amomum zingiber</name>
    <dbReference type="NCBI Taxonomy" id="94328"/>
    <lineage>
        <taxon>Eukaryota</taxon>
        <taxon>Viridiplantae</taxon>
        <taxon>Streptophyta</taxon>
        <taxon>Embryophyta</taxon>
        <taxon>Tracheophyta</taxon>
        <taxon>Spermatophyta</taxon>
        <taxon>Magnoliopsida</taxon>
        <taxon>Liliopsida</taxon>
        <taxon>Zingiberales</taxon>
        <taxon>Zingiberaceae</taxon>
        <taxon>Zingiber</taxon>
    </lineage>
</organism>
<evidence type="ECO:0000313" key="1">
    <source>
        <dbReference type="EMBL" id="KAG6520865.1"/>
    </source>
</evidence>
<dbReference type="AlphaFoldDB" id="A0A8J5H5E0"/>
<dbReference type="EMBL" id="JACMSC010000005">
    <property type="protein sequence ID" value="KAG6520865.1"/>
    <property type="molecule type" value="Genomic_DNA"/>
</dbReference>
<reference evidence="1 2" key="1">
    <citation type="submission" date="2020-08" db="EMBL/GenBank/DDBJ databases">
        <title>Plant Genome Project.</title>
        <authorList>
            <person name="Zhang R.-G."/>
        </authorList>
    </citation>
    <scope>NUCLEOTIDE SEQUENCE [LARGE SCALE GENOMIC DNA]</scope>
    <source>
        <tissue evidence="1">Rhizome</tissue>
    </source>
</reference>
<sequence length="75" mass="9152">MKLLQFKVHYHLKRASMLYYMHASYWHKATMELFWLGGWTSTLSISLCWCLDGYQRIAIEHQQYQSWSCFKRIVT</sequence>
<proteinExistence type="predicted"/>
<name>A0A8J5H5E0_ZINOF</name>
<protein>
    <submittedName>
        <fullName evidence="1">Uncharacterized protein</fullName>
    </submittedName>
</protein>
<comment type="caution">
    <text evidence="1">The sequence shown here is derived from an EMBL/GenBank/DDBJ whole genome shotgun (WGS) entry which is preliminary data.</text>
</comment>